<dbReference type="Pfam" id="PF01390">
    <property type="entry name" value="SEA"/>
    <property type="match status" value="1"/>
</dbReference>
<sequence length="263" mass="29812">MDIELQTKTNGNHGATYLSMEQVTAGNGDGAAYRITDVGEEDGLLSAQTSGYNGGTVASDHAVETQINLENIHTPQEKSAVCRIKGELNEVIFWRVKLWMAIIFLFFLISAVIIISVLLCSVIHEDKDEIFDPSTFKVPQYFNGSFQLPNLVFTEDLFTMSSNESQTLAGELREKLANLYRSSPALGRYFSKADIYAFRNQSVLADYQLTFLMPADHQDQLRNITLSREMVYNVFRQFLYDQEPDESGQMYIDPVSLKMFLKH</sequence>
<dbReference type="InterPro" id="IPR000082">
    <property type="entry name" value="SEA_dom"/>
</dbReference>
<evidence type="ECO:0000256" key="1">
    <source>
        <dbReference type="SAM" id="Phobius"/>
    </source>
</evidence>
<dbReference type="Proteomes" id="UP000504611">
    <property type="component" value="Unplaced"/>
</dbReference>
<keyword evidence="3" id="KW-1185">Reference proteome</keyword>
<name>A0A6I9NWK3_9TELE</name>
<organism evidence="3 4">
    <name type="scientific">Notothenia coriiceps</name>
    <name type="common">black rockcod</name>
    <dbReference type="NCBI Taxonomy" id="8208"/>
    <lineage>
        <taxon>Eukaryota</taxon>
        <taxon>Metazoa</taxon>
        <taxon>Chordata</taxon>
        <taxon>Craniata</taxon>
        <taxon>Vertebrata</taxon>
        <taxon>Euteleostomi</taxon>
        <taxon>Actinopterygii</taxon>
        <taxon>Neopterygii</taxon>
        <taxon>Teleostei</taxon>
        <taxon>Neoteleostei</taxon>
        <taxon>Acanthomorphata</taxon>
        <taxon>Eupercaria</taxon>
        <taxon>Perciformes</taxon>
        <taxon>Notothenioidei</taxon>
        <taxon>Nototheniidae</taxon>
        <taxon>Notothenia</taxon>
    </lineage>
</organism>
<evidence type="ECO:0000313" key="4">
    <source>
        <dbReference type="RefSeq" id="XP_010782329.1"/>
    </source>
</evidence>
<dbReference type="InterPro" id="IPR036364">
    <property type="entry name" value="SEA_dom_sf"/>
</dbReference>
<keyword evidence="1" id="KW-1133">Transmembrane helix</keyword>
<feature type="transmembrane region" description="Helical" evidence="1">
    <location>
        <begin position="98"/>
        <end position="119"/>
    </location>
</feature>
<dbReference type="PROSITE" id="PS50024">
    <property type="entry name" value="SEA"/>
    <property type="match status" value="1"/>
</dbReference>
<evidence type="ECO:0000259" key="2">
    <source>
        <dbReference type="PROSITE" id="PS50024"/>
    </source>
</evidence>
<dbReference type="OrthoDB" id="8879801at2759"/>
<dbReference type="InterPro" id="IPR033223">
    <property type="entry name" value="TTMP"/>
</dbReference>
<gene>
    <name evidence="4" type="primary">c15h3orf52</name>
</gene>
<dbReference type="RefSeq" id="XP_010782329.1">
    <property type="nucleotide sequence ID" value="XM_010784027.1"/>
</dbReference>
<dbReference type="KEGG" id="ncc:104956531"/>
<protein>
    <submittedName>
        <fullName evidence="4">TPA-induced transmembrane protein homolog</fullName>
    </submittedName>
</protein>
<dbReference type="CTD" id="110437884"/>
<reference evidence="4" key="1">
    <citation type="submission" date="2025-08" db="UniProtKB">
        <authorList>
            <consortium name="RefSeq"/>
        </authorList>
    </citation>
    <scope>IDENTIFICATION</scope>
    <source>
        <tissue evidence="4">Muscle</tissue>
    </source>
</reference>
<feature type="domain" description="SEA" evidence="2">
    <location>
        <begin position="138"/>
        <end position="263"/>
    </location>
</feature>
<keyword evidence="1 4" id="KW-0812">Transmembrane</keyword>
<dbReference type="PANTHER" id="PTHR14636:SF1">
    <property type="entry name" value="TPA-INDUCED TRANSMEMBRANE PROTEIN"/>
    <property type="match status" value="1"/>
</dbReference>
<keyword evidence="1" id="KW-0472">Membrane</keyword>
<dbReference type="AlphaFoldDB" id="A0A6I9NWK3"/>
<accession>A0A6I9NWK3</accession>
<proteinExistence type="predicted"/>
<dbReference type="SUPFAM" id="SSF82671">
    <property type="entry name" value="SEA domain"/>
    <property type="match status" value="1"/>
</dbReference>
<dbReference type="PANTHER" id="PTHR14636">
    <property type="entry name" value="TPA-INDUCED TRANSMEMBRANE PROTEIN"/>
    <property type="match status" value="1"/>
</dbReference>
<evidence type="ECO:0000313" key="3">
    <source>
        <dbReference type="Proteomes" id="UP000504611"/>
    </source>
</evidence>
<dbReference type="Gene3D" id="3.30.70.960">
    <property type="entry name" value="SEA domain"/>
    <property type="match status" value="1"/>
</dbReference>